<dbReference type="Proteomes" id="UP000192360">
    <property type="component" value="Unassembled WGS sequence"/>
</dbReference>
<keyword evidence="1" id="KW-0812">Transmembrane</keyword>
<dbReference type="OrthoDB" id="9806008at2"/>
<feature type="transmembrane region" description="Helical" evidence="1">
    <location>
        <begin position="297"/>
        <end position="319"/>
    </location>
</feature>
<feature type="transmembrane region" description="Helical" evidence="1">
    <location>
        <begin position="325"/>
        <end position="342"/>
    </location>
</feature>
<keyword evidence="1" id="KW-0472">Membrane</keyword>
<evidence type="ECO:0000259" key="2">
    <source>
        <dbReference type="SMART" id="SM00563"/>
    </source>
</evidence>
<dbReference type="InterPro" id="IPR052744">
    <property type="entry name" value="GPAT/DAPAT"/>
</dbReference>
<keyword evidence="3" id="KW-0012">Acyltransferase</keyword>
<keyword evidence="4" id="KW-1185">Reference proteome</keyword>
<accession>A0A1W2AK65</accession>
<dbReference type="Pfam" id="PF01553">
    <property type="entry name" value="Acyltransferase"/>
    <property type="match status" value="1"/>
</dbReference>
<dbReference type="GO" id="GO:0016287">
    <property type="term" value="F:glycerone-phosphate O-acyltransferase activity"/>
    <property type="evidence" value="ECO:0007669"/>
    <property type="project" value="TreeGrafter"/>
</dbReference>
<evidence type="ECO:0000313" key="3">
    <source>
        <dbReference type="EMBL" id="SMC61077.1"/>
    </source>
</evidence>
<dbReference type="InterPro" id="IPR002123">
    <property type="entry name" value="Plipid/glycerol_acylTrfase"/>
</dbReference>
<evidence type="ECO:0000256" key="1">
    <source>
        <dbReference type="SAM" id="Phobius"/>
    </source>
</evidence>
<name>A0A1W2AK65_9FLAO</name>
<dbReference type="SUPFAM" id="SSF69593">
    <property type="entry name" value="Glycerol-3-phosphate (1)-acyltransferase"/>
    <property type="match status" value="1"/>
</dbReference>
<dbReference type="PANTHER" id="PTHR31605:SF0">
    <property type="entry name" value="GLYCEROL-3-PHOSPHATE O-ACYLTRANSFERASE 1"/>
    <property type="match status" value="1"/>
</dbReference>
<keyword evidence="3" id="KW-0808">Transferase</keyword>
<organism evidence="3 4">
    <name type="scientific">Cellulophaga tyrosinoxydans</name>
    <dbReference type="NCBI Taxonomy" id="504486"/>
    <lineage>
        <taxon>Bacteria</taxon>
        <taxon>Pseudomonadati</taxon>
        <taxon>Bacteroidota</taxon>
        <taxon>Flavobacteriia</taxon>
        <taxon>Flavobacteriales</taxon>
        <taxon>Flavobacteriaceae</taxon>
        <taxon>Cellulophaga</taxon>
    </lineage>
</organism>
<gene>
    <name evidence="3" type="ORF">SAMN05660703_2002</name>
</gene>
<sequence>MKKVGYSAIRGLVKCLLHLYFGKIKVYGISNIPKDKPVLFLPNHQNAFLDTILIATKCNRSPYFLTRSDVFKSPVLKPIFAFCKMIPIFRMRDGISSLKHNQQTFDSCSLLLKDKEAVVIFPEANHNLERRVRPLSKGFTRILSNTLEKYPNLDIQLIPVGVNYKNAADFPDRAAVYYGKPIAIQSYYNKNDVPASMNAIKALVSANLKKLTTHIEPIGYNETLNKLTAIGVDFLKPAEVNNTIQNLDHNADHLKESQNKRPSINIQRVVFNCLNLPLILLWNNVKLKIKEVEFKSTFRFAFGVLFYPIYLSFLFVIGALLYNPIVAAYIVIAVFGYNLIFIKTN</sequence>
<dbReference type="GO" id="GO:0004366">
    <property type="term" value="F:glycerol-3-phosphate O-acyltransferase activity"/>
    <property type="evidence" value="ECO:0007669"/>
    <property type="project" value="TreeGrafter"/>
</dbReference>
<dbReference type="SMART" id="SM00563">
    <property type="entry name" value="PlsC"/>
    <property type="match status" value="1"/>
</dbReference>
<dbReference type="RefSeq" id="WP_084061350.1">
    <property type="nucleotide sequence ID" value="NZ_FWXO01000003.1"/>
</dbReference>
<protein>
    <submittedName>
        <fullName evidence="3">1-acyl-sn-glycerol-3-phosphate acyltransferase</fullName>
    </submittedName>
</protein>
<reference evidence="3 4" key="1">
    <citation type="submission" date="2017-04" db="EMBL/GenBank/DDBJ databases">
        <authorList>
            <person name="Afonso C.L."/>
            <person name="Miller P.J."/>
            <person name="Scott M.A."/>
            <person name="Spackman E."/>
            <person name="Goraichik I."/>
            <person name="Dimitrov K.M."/>
            <person name="Suarez D.L."/>
            <person name="Swayne D.E."/>
        </authorList>
    </citation>
    <scope>NUCLEOTIDE SEQUENCE [LARGE SCALE GENOMIC DNA]</scope>
    <source>
        <strain evidence="3 4">DSM 21164</strain>
    </source>
</reference>
<dbReference type="PANTHER" id="PTHR31605">
    <property type="entry name" value="GLYCEROL-3-PHOSPHATE O-ACYLTRANSFERASE 1"/>
    <property type="match status" value="1"/>
</dbReference>
<dbReference type="EMBL" id="FWXO01000003">
    <property type="protein sequence ID" value="SMC61077.1"/>
    <property type="molecule type" value="Genomic_DNA"/>
</dbReference>
<proteinExistence type="predicted"/>
<dbReference type="AlphaFoldDB" id="A0A1W2AK65"/>
<dbReference type="STRING" id="504486.SAMN05660703_2002"/>
<evidence type="ECO:0000313" key="4">
    <source>
        <dbReference type="Proteomes" id="UP000192360"/>
    </source>
</evidence>
<keyword evidence="1" id="KW-1133">Transmembrane helix</keyword>
<dbReference type="CDD" id="cd07992">
    <property type="entry name" value="LPLAT_AAK14816-like"/>
    <property type="match status" value="1"/>
</dbReference>
<feature type="domain" description="Phospholipid/glycerol acyltransferase" evidence="2">
    <location>
        <begin position="38"/>
        <end position="165"/>
    </location>
</feature>
<dbReference type="GO" id="GO:0008654">
    <property type="term" value="P:phospholipid biosynthetic process"/>
    <property type="evidence" value="ECO:0007669"/>
    <property type="project" value="TreeGrafter"/>
</dbReference>